<gene>
    <name evidence="1" type="ORF">CLIB1444_02S03796</name>
</gene>
<accession>A0ACA9Y2S7</accession>
<reference evidence="1" key="1">
    <citation type="submission" date="2022-06" db="EMBL/GenBank/DDBJ databases">
        <authorList>
            <person name="Legras J.-L."/>
            <person name="Devillers H."/>
            <person name="Grondin C."/>
        </authorList>
    </citation>
    <scope>NUCLEOTIDE SEQUENCE</scope>
    <source>
        <strain evidence="1">CLIB 1444</strain>
    </source>
</reference>
<dbReference type="EMBL" id="CALSDN010000002">
    <property type="protein sequence ID" value="CAH6719229.1"/>
    <property type="molecule type" value="Genomic_DNA"/>
</dbReference>
<proteinExistence type="predicted"/>
<protein>
    <submittedName>
        <fullName evidence="1">Uncharacterized protein</fullName>
    </submittedName>
</protein>
<keyword evidence="2" id="KW-1185">Reference proteome</keyword>
<organism evidence="1 2">
    <name type="scientific">[Candida] jaroonii</name>
    <dbReference type="NCBI Taxonomy" id="467808"/>
    <lineage>
        <taxon>Eukaryota</taxon>
        <taxon>Fungi</taxon>
        <taxon>Dikarya</taxon>
        <taxon>Ascomycota</taxon>
        <taxon>Saccharomycotina</taxon>
        <taxon>Pichiomycetes</taxon>
        <taxon>Debaryomycetaceae</taxon>
        <taxon>Yamadazyma</taxon>
    </lineage>
</organism>
<evidence type="ECO:0000313" key="2">
    <source>
        <dbReference type="Proteomes" id="UP001152531"/>
    </source>
</evidence>
<dbReference type="Proteomes" id="UP001152531">
    <property type="component" value="Unassembled WGS sequence"/>
</dbReference>
<name>A0ACA9Y2S7_9ASCO</name>
<sequence>MSVFIVDNELTSSIKELGEIFDQVQETEQFTTTLSKYIDETNEITQKDALIKEIYNISKTENLIKLNDKDFESTFNLIIYILVELQGDIEKLFQNDELLNNLIQSNPKETISLRDKKSIKSTSILSELTLIFNLLDESSETRIKIIKAILNFFKSNNLEFKIIEKSFTLNLNNWLSKINNIKQEDIKSIFWEFILLDNNHSLNSLKLIKEFTKDYEVTKDELLTLIKFSLNSKTIDLSFMINTNISQSLAANKSDSLVELFIKYLNGELIQSSEFPLIESKSKILSLCKFFDNSGKFVFKFDEIPAAKNELEILIINSIKNNLIEGKLDQLNETFKLIRVNKSVLPYDNSSIENNLLNVKKNLTIWRDSLINVDKVVQNFRENTK</sequence>
<evidence type="ECO:0000313" key="1">
    <source>
        <dbReference type="EMBL" id="CAH6719229.1"/>
    </source>
</evidence>
<comment type="caution">
    <text evidence="1">The sequence shown here is derived from an EMBL/GenBank/DDBJ whole genome shotgun (WGS) entry which is preliminary data.</text>
</comment>